<organism evidence="1 2">
    <name type="scientific">Curvibacter microcysteis</name>
    <dbReference type="NCBI Taxonomy" id="3026419"/>
    <lineage>
        <taxon>Bacteria</taxon>
        <taxon>Pseudomonadati</taxon>
        <taxon>Pseudomonadota</taxon>
        <taxon>Betaproteobacteria</taxon>
        <taxon>Burkholderiales</taxon>
        <taxon>Comamonadaceae</taxon>
        <taxon>Curvibacter</taxon>
    </lineage>
</organism>
<accession>A0ABT5MKH0</accession>
<dbReference type="EMBL" id="JAQSIO010000007">
    <property type="protein sequence ID" value="MDD0816377.1"/>
    <property type="molecule type" value="Genomic_DNA"/>
</dbReference>
<proteinExistence type="predicted"/>
<keyword evidence="2" id="KW-1185">Reference proteome</keyword>
<evidence type="ECO:0000313" key="2">
    <source>
        <dbReference type="Proteomes" id="UP001528672"/>
    </source>
</evidence>
<sequence length="311" mass="33433">MKQTRYTSYQPLLKSLAQAAIAHRPQDWTEGEVLLRPSSPGVACAQRRSEEAAQVPVAPPVLTQAQTLARALTDDGLPWVACRVGFFRKAVGWGVRVRITPAVGAPEVDLTPDRPPAAAAAVPAALTPPPAAPAVSSGWGPTQPAAVEPILPPSGRPALVCAQCHETALHFKFSREGLDHYRCQCCGYEVDMHARPDFDDSAYQLARGSEGARALETPEGLRRTLEGVITGPAFSLRFSTPETLVYEVPTGQVPMRVVADAERGARVVEANRVTTMDTPFGSRMLTPREHAAILAHLAQAVPLLPGRFFIE</sequence>
<name>A0ABT5MKH0_9BURK</name>
<dbReference type="Proteomes" id="UP001528672">
    <property type="component" value="Unassembled WGS sequence"/>
</dbReference>
<dbReference type="RefSeq" id="WP_273928098.1">
    <property type="nucleotide sequence ID" value="NZ_JAQSIO010000007.1"/>
</dbReference>
<protein>
    <recommendedName>
        <fullName evidence="3">DUF4178 domain-containing protein</fullName>
    </recommendedName>
</protein>
<comment type="caution">
    <text evidence="1">The sequence shown here is derived from an EMBL/GenBank/DDBJ whole genome shotgun (WGS) entry which is preliminary data.</text>
</comment>
<evidence type="ECO:0000313" key="1">
    <source>
        <dbReference type="EMBL" id="MDD0816377.1"/>
    </source>
</evidence>
<gene>
    <name evidence="1" type="ORF">PSQ39_17185</name>
</gene>
<reference evidence="1 2" key="1">
    <citation type="submission" date="2023-02" db="EMBL/GenBank/DDBJ databases">
        <title>Bacterial whole genome sequence for Curvibacter sp. HBC28.</title>
        <authorList>
            <person name="Le V."/>
            <person name="Ko S.-R."/>
            <person name="Ahn C.-Y."/>
            <person name="Oh H.-M."/>
        </authorList>
    </citation>
    <scope>NUCLEOTIDE SEQUENCE [LARGE SCALE GENOMIC DNA]</scope>
    <source>
        <strain evidence="1 2">HBC28</strain>
    </source>
</reference>
<evidence type="ECO:0008006" key="3">
    <source>
        <dbReference type="Google" id="ProtNLM"/>
    </source>
</evidence>